<evidence type="ECO:0000313" key="2">
    <source>
        <dbReference type="EMBL" id="MQY18336.1"/>
    </source>
</evidence>
<evidence type="ECO:0000313" key="3">
    <source>
        <dbReference type="Proteomes" id="UP000438448"/>
    </source>
</evidence>
<dbReference type="Gene3D" id="3.30.70.100">
    <property type="match status" value="1"/>
</dbReference>
<organism evidence="2 3">
    <name type="scientific">Nocardia macrotermitis</name>
    <dbReference type="NCBI Taxonomy" id="2585198"/>
    <lineage>
        <taxon>Bacteria</taxon>
        <taxon>Bacillati</taxon>
        <taxon>Actinomycetota</taxon>
        <taxon>Actinomycetes</taxon>
        <taxon>Mycobacteriales</taxon>
        <taxon>Nocardiaceae</taxon>
        <taxon>Nocardia</taxon>
    </lineage>
</organism>
<gene>
    <name evidence="2" type="ORF">NRB20_14120</name>
</gene>
<name>A0A7K0CXY4_9NOCA</name>
<dbReference type="EMBL" id="WEGK01000002">
    <property type="protein sequence ID" value="MQY18336.1"/>
    <property type="molecule type" value="Genomic_DNA"/>
</dbReference>
<dbReference type="RefSeq" id="WP_153408454.1">
    <property type="nucleotide sequence ID" value="NZ_WEGK01000002.1"/>
</dbReference>
<accession>A0A7K0CXY4</accession>
<dbReference type="InterPro" id="IPR012577">
    <property type="entry name" value="NIPSNAP"/>
</dbReference>
<dbReference type="InterPro" id="IPR011008">
    <property type="entry name" value="Dimeric_a/b-barrel"/>
</dbReference>
<evidence type="ECO:0000259" key="1">
    <source>
        <dbReference type="Pfam" id="PF07978"/>
    </source>
</evidence>
<comment type="caution">
    <text evidence="2">The sequence shown here is derived from an EMBL/GenBank/DDBJ whole genome shotgun (WGS) entry which is preliminary data.</text>
</comment>
<dbReference type="SUPFAM" id="SSF54909">
    <property type="entry name" value="Dimeric alpha+beta barrel"/>
    <property type="match status" value="1"/>
</dbReference>
<dbReference type="OrthoDB" id="9816289at2"/>
<keyword evidence="3" id="KW-1185">Reference proteome</keyword>
<dbReference type="Pfam" id="PF07978">
    <property type="entry name" value="NIPSNAP"/>
    <property type="match status" value="1"/>
</dbReference>
<dbReference type="Proteomes" id="UP000438448">
    <property type="component" value="Unassembled WGS sequence"/>
</dbReference>
<sequence length="105" mass="12093">MQIYQAVGENLAIFHDYFRIHLLPVQLRHGARLVGRWETDDGRVVAVWEYDDRDSYDRIQAAVAADSATPWAEELRRELPAFFTERDEVFMRSAPASEELGEPGV</sequence>
<protein>
    <recommendedName>
        <fullName evidence="1">NIPSNAP domain-containing protein</fullName>
    </recommendedName>
</protein>
<dbReference type="AlphaFoldDB" id="A0A7K0CXY4"/>
<feature type="domain" description="NIPSNAP" evidence="1">
    <location>
        <begin position="3"/>
        <end position="94"/>
    </location>
</feature>
<proteinExistence type="predicted"/>
<reference evidence="2 3" key="1">
    <citation type="submission" date="2019-10" db="EMBL/GenBank/DDBJ databases">
        <title>Nocardia macrotermitis sp. nov. and Nocardia aurantia sp. nov., isolated from the gut of fungus growing-termite Macrotermes natalensis.</title>
        <authorList>
            <person name="Benndorf R."/>
            <person name="Schwitalla J."/>
            <person name="Martin K."/>
            <person name="De Beer W."/>
            <person name="Kaster A.-K."/>
            <person name="Vollmers J."/>
            <person name="Poulsen M."/>
            <person name="Beemelmanns C."/>
        </authorList>
    </citation>
    <scope>NUCLEOTIDE SEQUENCE [LARGE SCALE GENOMIC DNA]</scope>
    <source>
        <strain evidence="2 3">RB20</strain>
    </source>
</reference>